<feature type="compositionally biased region" description="Polar residues" evidence="7">
    <location>
        <begin position="421"/>
        <end position="432"/>
    </location>
</feature>
<evidence type="ECO:0000259" key="8">
    <source>
        <dbReference type="PROSITE" id="PS50002"/>
    </source>
</evidence>
<dbReference type="InterPro" id="IPR019804">
    <property type="entry name" value="Ras_G-nucl-exch_fac_CS"/>
</dbReference>
<dbReference type="GO" id="GO:0005634">
    <property type="term" value="C:nucleus"/>
    <property type="evidence" value="ECO:0007669"/>
    <property type="project" value="EnsemblFungi"/>
</dbReference>
<evidence type="ECO:0000256" key="4">
    <source>
        <dbReference type="ARBA" id="ARBA00023306"/>
    </source>
</evidence>
<dbReference type="InterPro" id="IPR023578">
    <property type="entry name" value="Ras_GEF_dom_sf"/>
</dbReference>
<evidence type="ECO:0000313" key="11">
    <source>
        <dbReference type="EMBL" id="CCE92795.1"/>
    </source>
</evidence>
<name>G8ZW01_TORDE</name>
<dbReference type="InterPro" id="IPR000651">
    <property type="entry name" value="Ras-like_Gua-exchang_fac_N"/>
</dbReference>
<keyword evidence="4" id="KW-0131">Cell cycle</keyword>
<dbReference type="InterPro" id="IPR001452">
    <property type="entry name" value="SH3_domain"/>
</dbReference>
<feature type="domain" description="Ras-GEF" evidence="9">
    <location>
        <begin position="1306"/>
        <end position="1543"/>
    </location>
</feature>
<feature type="region of interest" description="Disordered" evidence="7">
    <location>
        <begin position="124"/>
        <end position="278"/>
    </location>
</feature>
<feature type="compositionally biased region" description="Polar residues" evidence="7">
    <location>
        <begin position="21"/>
        <end position="32"/>
    </location>
</feature>
<dbReference type="InterPro" id="IPR036964">
    <property type="entry name" value="RASGEF_cat_dom_sf"/>
</dbReference>
<dbReference type="Pfam" id="PF00618">
    <property type="entry name" value="RasGEF_N"/>
    <property type="match status" value="1"/>
</dbReference>
<gene>
    <name evidence="11" type="primary">TDEL0E05520</name>
    <name evidence="11" type="ORF">TDEL_0E05520</name>
</gene>
<feature type="compositionally biased region" description="Polar residues" evidence="7">
    <location>
        <begin position="155"/>
        <end position="164"/>
    </location>
</feature>
<dbReference type="KEGG" id="tdl:TDEL_0E05520"/>
<feature type="compositionally biased region" description="Low complexity" evidence="7">
    <location>
        <begin position="373"/>
        <end position="392"/>
    </location>
</feature>
<proteinExistence type="predicted"/>
<evidence type="ECO:0000259" key="9">
    <source>
        <dbReference type="PROSITE" id="PS50009"/>
    </source>
</evidence>
<dbReference type="CDD" id="cd00155">
    <property type="entry name" value="RasGEF"/>
    <property type="match status" value="1"/>
</dbReference>
<evidence type="ECO:0000256" key="5">
    <source>
        <dbReference type="PROSITE-ProRule" id="PRU00168"/>
    </source>
</evidence>
<evidence type="ECO:0000256" key="6">
    <source>
        <dbReference type="PROSITE-ProRule" id="PRU00192"/>
    </source>
</evidence>
<dbReference type="GO" id="GO:0005085">
    <property type="term" value="F:guanyl-nucleotide exchange factor activity"/>
    <property type="evidence" value="ECO:0007669"/>
    <property type="project" value="UniProtKB-KW"/>
</dbReference>
<dbReference type="PANTHER" id="PTHR23113:SF368">
    <property type="entry name" value="CELL DIVISION CONTROL PROTEIN 25"/>
    <property type="match status" value="1"/>
</dbReference>
<dbReference type="RefSeq" id="XP_003682006.1">
    <property type="nucleotide sequence ID" value="XM_003681958.1"/>
</dbReference>
<evidence type="ECO:0000256" key="2">
    <source>
        <dbReference type="ARBA" id="ARBA00022618"/>
    </source>
</evidence>
<dbReference type="GO" id="GO:0051301">
    <property type="term" value="P:cell division"/>
    <property type="evidence" value="ECO:0007669"/>
    <property type="project" value="UniProtKB-KW"/>
</dbReference>
<dbReference type="SUPFAM" id="SSF50044">
    <property type="entry name" value="SH3-domain"/>
    <property type="match status" value="1"/>
</dbReference>
<dbReference type="Pfam" id="PF00617">
    <property type="entry name" value="RasGEF"/>
    <property type="match status" value="1"/>
</dbReference>
<dbReference type="Gene3D" id="2.30.30.40">
    <property type="entry name" value="SH3 Domains"/>
    <property type="match status" value="1"/>
</dbReference>
<organism evidence="11 12">
    <name type="scientific">Torulaspora delbrueckii</name>
    <name type="common">Yeast</name>
    <name type="synonym">Candida colliculosa</name>
    <dbReference type="NCBI Taxonomy" id="4950"/>
    <lineage>
        <taxon>Eukaryota</taxon>
        <taxon>Fungi</taxon>
        <taxon>Dikarya</taxon>
        <taxon>Ascomycota</taxon>
        <taxon>Saccharomycotina</taxon>
        <taxon>Saccharomycetes</taxon>
        <taxon>Saccharomycetales</taxon>
        <taxon>Saccharomycetaceae</taxon>
        <taxon>Torulaspora</taxon>
    </lineage>
</organism>
<evidence type="ECO:0000313" key="12">
    <source>
        <dbReference type="Proteomes" id="UP000005627"/>
    </source>
</evidence>
<dbReference type="SMART" id="SM00229">
    <property type="entry name" value="RasGEFN"/>
    <property type="match status" value="1"/>
</dbReference>
<protein>
    <submittedName>
        <fullName evidence="11">Uncharacterized protein</fullName>
    </submittedName>
</protein>
<dbReference type="Gene3D" id="1.20.870.10">
    <property type="entry name" value="Son of sevenless (SoS) protein Chain: S domain 1"/>
    <property type="match status" value="1"/>
</dbReference>
<dbReference type="InterPro" id="IPR001895">
    <property type="entry name" value="RASGEF_cat_dom"/>
</dbReference>
<keyword evidence="12" id="KW-1185">Reference proteome</keyword>
<evidence type="ECO:0000259" key="10">
    <source>
        <dbReference type="PROSITE" id="PS50212"/>
    </source>
</evidence>
<feature type="compositionally biased region" description="Polar residues" evidence="7">
    <location>
        <begin position="135"/>
        <end position="147"/>
    </location>
</feature>
<dbReference type="HOGENOM" id="CLU_002171_1_0_1"/>
<feature type="domain" description="SH3" evidence="8">
    <location>
        <begin position="46"/>
        <end position="110"/>
    </location>
</feature>
<evidence type="ECO:0000256" key="3">
    <source>
        <dbReference type="ARBA" id="ARBA00022658"/>
    </source>
</evidence>
<dbReference type="InParanoid" id="G8ZW01"/>
<feature type="compositionally biased region" description="Low complexity" evidence="7">
    <location>
        <begin position="233"/>
        <end position="247"/>
    </location>
</feature>
<feature type="region of interest" description="Disordered" evidence="7">
    <location>
        <begin position="634"/>
        <end position="660"/>
    </location>
</feature>
<keyword evidence="3 5" id="KW-0344">Guanine-nucleotide releasing factor</keyword>
<keyword evidence="2" id="KW-0132">Cell division</keyword>
<dbReference type="GO" id="GO:0005829">
    <property type="term" value="C:cytosol"/>
    <property type="evidence" value="ECO:0007669"/>
    <property type="project" value="EnsemblFungi"/>
</dbReference>
<feature type="region of interest" description="Disordered" evidence="7">
    <location>
        <begin position="1"/>
        <end position="32"/>
    </location>
</feature>
<dbReference type="STRING" id="1076872.G8ZW01"/>
<dbReference type="GO" id="GO:0005886">
    <property type="term" value="C:plasma membrane"/>
    <property type="evidence" value="ECO:0007669"/>
    <property type="project" value="EnsemblFungi"/>
</dbReference>
<feature type="compositionally biased region" description="Polar residues" evidence="7">
    <location>
        <begin position="443"/>
        <end position="457"/>
    </location>
</feature>
<dbReference type="GeneID" id="11500995"/>
<dbReference type="GO" id="GO:0005789">
    <property type="term" value="C:endoplasmic reticulum membrane"/>
    <property type="evidence" value="ECO:0007669"/>
    <property type="project" value="EnsemblFungi"/>
</dbReference>
<keyword evidence="1 6" id="KW-0728">SH3 domain</keyword>
<dbReference type="InterPro" id="IPR036028">
    <property type="entry name" value="SH3-like_dom_sf"/>
</dbReference>
<dbReference type="PANTHER" id="PTHR23113">
    <property type="entry name" value="GUANINE NUCLEOTIDE EXCHANGE FACTOR"/>
    <property type="match status" value="1"/>
</dbReference>
<sequence>MTPISDSGGPFNAASAPMETAHSSTENSAESLLTANDQSSPICNVSPVDVVVAIFDYNRKGKNELNLQQGDTIYVIGKNESGWWDGLSIEANGKVHRGWFPQNYCRSSHSQIPFKTKRRASQLRASLSSQTSRRGSLQYQQPSSQMAAQHRKMSLTATSPTRHSFPTHLHSQEQALQQHQHHRSHSHSQSPTAPSFGSISSGGTDTHTYTRASLGSANSRDISQSARNHAESRSAASSGHSSGVASRMGSRSMSSVKVGKNKVNSQQRQNPINKSEGQKLNILSMEEIEMIFSSIHTDDPPVWSIIPTTNMDKVLYYNKHFDIYCQQLPLMSTPLLDKNSSLTSDDQEVDLNPRNSESSSKHNDKPFKLVSYSNKTTSTPSKASSLSSASNNFQSPLVNAERRNSSSSTTNSPCFRVASEASGQQTQQTLPTRNPPQKHHSAPNVSTPPSSYQSKKNQPPCLQLPEHNHEKPQAILARPDLFYQHTMDIKLWPELSESTLYYAKSTYEMLAKNNPHEFEKLFEMTSTYCTYTQIACRLSYPIIKENRRLKKVKALLKRIINSLSKISINSNIYFSFSQRCLSTLNSTPRASEVSTTAIENDDDTDVPHVPNTVDSETLVDGAKNSQFYLSPQPFQSERNHSFNYPSQRSNSATTARTSVPSIKDGTENDLASGALMKNLYEELDKEFSQLIKTLQLLYHVLQTSLISNSYIPQLFPRFFRGTFNGGSWNNPFSQFDGHFNDVSEMGDGFTTNGSSVCGLPPKIAEAIAKASGCNTLNYVDFNSEIVTANHDQQSNEKSLPCSGFNRPSHHRTFSRSRVSRRKQYLLNENTVSMMKKRYFSICEKIDNCELADEALRNSTFPSARKRQLEVTSQTYEEVSSCILLEVLENLDLTIFVNLRTLIATKKNLDAESEEFLRHAISSISSLLTEFFDMKQAFHDTVIKLIMCAQQVTLNDPYVFCSMKPNTAVGHYEPGMTPSQSQFNKTDKLIGEIYKSLVTQDVEFNNMDFLKTSDEFTQACAKYTEIACLSCTIVEQLSEEKENLLNYAARMMKNDLTTELLKGERGKWFQEYDVFDSDEDESQMGTQATDEGFQSDDNRTAVSADKDTPWFLTSKFEKTLIYDQRGRVRGGTKEALIEHLTSHEVIDAWFNVTMLLTFRSMFTTREFLYALVYRYNLCPPEGLSYDEYNLWIEKKLNPIKNRVVSIMKSFFSQYWTSAYFEAGISATLNFAHIAVNEKVAGAQELYDEIKENLATKGKMGSAYMDFGSFESPSDSADSGRSGSPALISKSSSASFLKLRKYKLLDIDPRTYAAQLTIMEHAYYLRIPVFECLDRAWSSKYCDMGGSPNITKFIASANSLTNYVSHAIVQQTEVKMRALLIQYFITVAQGCRELNNFSSMTAIVSALCSSPIFRLKKTWPLVSKKSTDILKELNVLMDSAKNFIHYRELLRSVKDVACVPFFGVYLSDLTFTFGGNPEYLHNSTDIINFSKRGRIVDIVEEIMSFKKIHYKLKRFDDIQTIIEGSLENVPHIEKQYELSLLIEPRSDGASRSTGNDPLRGFKSSAIPEDRSGRFFKSNKKQSSRLFSKPND</sequence>
<dbReference type="Gene3D" id="1.10.840.10">
    <property type="entry name" value="Ras guanine-nucleotide exchange factors catalytic domain"/>
    <property type="match status" value="1"/>
</dbReference>
<dbReference type="SUPFAM" id="SSF48366">
    <property type="entry name" value="Ras GEF"/>
    <property type="match status" value="1"/>
</dbReference>
<dbReference type="InterPro" id="IPR008937">
    <property type="entry name" value="Ras-like_GEF"/>
</dbReference>
<feature type="domain" description="N-terminal Ras-GEF" evidence="10">
    <location>
        <begin position="1123"/>
        <end position="1253"/>
    </location>
</feature>
<dbReference type="CDD" id="cd06224">
    <property type="entry name" value="REM"/>
    <property type="match status" value="1"/>
</dbReference>
<dbReference type="FunCoup" id="G8ZW01">
    <property type="interactions" value="313"/>
</dbReference>
<dbReference type="CDD" id="cd11883">
    <property type="entry name" value="SH3_Sdc25"/>
    <property type="match status" value="1"/>
</dbReference>
<evidence type="ECO:0000256" key="1">
    <source>
        <dbReference type="ARBA" id="ARBA00022443"/>
    </source>
</evidence>
<dbReference type="eggNOG" id="KOG3417">
    <property type="taxonomic scope" value="Eukaryota"/>
</dbReference>
<dbReference type="PROSITE" id="PS00720">
    <property type="entry name" value="RASGEF"/>
    <property type="match status" value="1"/>
</dbReference>
<dbReference type="SMART" id="SM00147">
    <property type="entry name" value="RasGEF"/>
    <property type="match status" value="1"/>
</dbReference>
<dbReference type="Pfam" id="PF07653">
    <property type="entry name" value="SH3_2"/>
    <property type="match status" value="1"/>
</dbReference>
<dbReference type="GO" id="GO:0007089">
    <property type="term" value="P:traversing start control point of mitotic cell cycle"/>
    <property type="evidence" value="ECO:0007669"/>
    <property type="project" value="EnsemblFungi"/>
</dbReference>
<dbReference type="PROSITE" id="PS50009">
    <property type="entry name" value="RASGEF_CAT"/>
    <property type="match status" value="1"/>
</dbReference>
<reference evidence="11 12" key="1">
    <citation type="journal article" date="2011" name="Proc. Natl. Acad. Sci. U.S.A.">
        <title>Evolutionary erosion of yeast sex chromosomes by mating-type switching accidents.</title>
        <authorList>
            <person name="Gordon J.L."/>
            <person name="Armisen D."/>
            <person name="Proux-Wera E."/>
            <person name="Oheigeartaigh S.S."/>
            <person name="Byrne K.P."/>
            <person name="Wolfe K.H."/>
        </authorList>
    </citation>
    <scope>NUCLEOTIDE SEQUENCE [LARGE SCALE GENOMIC DNA]</scope>
    <source>
        <strain evidence="12">ATCC 10662 / CBS 1146 / NBRC 0425 / NCYC 2629 / NRRL Y-866</strain>
    </source>
</reference>
<dbReference type="PROSITE" id="PS50212">
    <property type="entry name" value="RASGEF_NTER"/>
    <property type="match status" value="1"/>
</dbReference>
<dbReference type="PRINTS" id="PR00452">
    <property type="entry name" value="SH3DOMAIN"/>
</dbReference>
<feature type="compositionally biased region" description="Polar residues" evidence="7">
    <location>
        <begin position="262"/>
        <end position="275"/>
    </location>
</feature>
<dbReference type="OrthoDB" id="546434at2759"/>
<evidence type="ECO:0000256" key="7">
    <source>
        <dbReference type="SAM" id="MobiDB-lite"/>
    </source>
</evidence>
<dbReference type="SMART" id="SM00326">
    <property type="entry name" value="SH3"/>
    <property type="match status" value="1"/>
</dbReference>
<accession>G8ZW01</accession>
<feature type="compositionally biased region" description="Low complexity" evidence="7">
    <location>
        <begin position="124"/>
        <end position="134"/>
    </location>
</feature>
<dbReference type="GO" id="GO:0007265">
    <property type="term" value="P:Ras protein signal transduction"/>
    <property type="evidence" value="ECO:0007669"/>
    <property type="project" value="EnsemblFungi"/>
</dbReference>
<feature type="region of interest" description="Disordered" evidence="7">
    <location>
        <begin position="339"/>
        <end position="392"/>
    </location>
</feature>
<feature type="region of interest" description="Disordered" evidence="7">
    <location>
        <begin position="419"/>
        <end position="466"/>
    </location>
</feature>
<dbReference type="PROSITE" id="PS50002">
    <property type="entry name" value="SH3"/>
    <property type="match status" value="1"/>
</dbReference>
<feature type="compositionally biased region" description="Polar residues" evidence="7">
    <location>
        <begin position="191"/>
        <end position="227"/>
    </location>
</feature>
<feature type="region of interest" description="Disordered" evidence="7">
    <location>
        <begin position="1544"/>
        <end position="1589"/>
    </location>
</feature>
<dbReference type="Proteomes" id="UP000005627">
    <property type="component" value="Chromosome 5"/>
</dbReference>
<dbReference type="EMBL" id="HE616746">
    <property type="protein sequence ID" value="CCE92795.1"/>
    <property type="molecule type" value="Genomic_DNA"/>
</dbReference>